<reference evidence="4 5" key="1">
    <citation type="submission" date="2018-09" db="EMBL/GenBank/DDBJ databases">
        <title>Streptomyces sp. nov. DS1-2, an endophytic actinomycete isolated from roots of Dendrobium scabrilingue.</title>
        <authorList>
            <person name="Kuncharoen N."/>
            <person name="Kudo T."/>
            <person name="Ohkuma M."/>
            <person name="Yuki M."/>
            <person name="Tanasupawat S."/>
        </authorList>
    </citation>
    <scope>NUCLEOTIDE SEQUENCE [LARGE SCALE GENOMIC DNA]</scope>
    <source>
        <strain evidence="2 5">AZ1-7</strain>
        <strain evidence="3 4">DS1-2</strain>
    </source>
</reference>
<dbReference type="Pfam" id="PF00144">
    <property type="entry name" value="Beta-lactamase"/>
    <property type="match status" value="1"/>
</dbReference>
<protein>
    <submittedName>
        <fullName evidence="2">Class A beta-lactamase-related serine hydrolase</fullName>
    </submittedName>
</protein>
<gene>
    <name evidence="3" type="ORF">D7318_16540</name>
    <name evidence="2" type="ORF">D7319_15900</name>
</gene>
<keyword evidence="4" id="KW-1185">Reference proteome</keyword>
<evidence type="ECO:0000259" key="1">
    <source>
        <dbReference type="Pfam" id="PF00144"/>
    </source>
</evidence>
<evidence type="ECO:0000313" key="5">
    <source>
        <dbReference type="Proteomes" id="UP000275024"/>
    </source>
</evidence>
<dbReference type="InterPro" id="IPR001466">
    <property type="entry name" value="Beta-lactam-related"/>
</dbReference>
<feature type="domain" description="Beta-lactamase-related" evidence="1">
    <location>
        <begin position="22"/>
        <end position="218"/>
    </location>
</feature>
<dbReference type="AlphaFoldDB" id="A0A3A9W6F1"/>
<organism evidence="2 5">
    <name type="scientific">Streptomyces radicis</name>
    <dbReference type="NCBI Taxonomy" id="1750517"/>
    <lineage>
        <taxon>Bacteria</taxon>
        <taxon>Bacillati</taxon>
        <taxon>Actinomycetota</taxon>
        <taxon>Actinomycetes</taxon>
        <taxon>Kitasatosporales</taxon>
        <taxon>Streptomycetaceae</taxon>
        <taxon>Streptomyces</taxon>
    </lineage>
</organism>
<sequence>MFSAPTCVLGSSNLWPKVTPGHDPEKHVEIGSLTKVITGTALMRMSAAGMVSPADPVEKWLPAAPGTGITLQHLASHTAGLPRVPPGLRSGFNDPWRDFTDQALRDLLARLDQLITGPPGEHGKYSNLGYAILGAALSSAAGAGFEELAHEHVLAPLGVPPGAMTARPSGETRLLSRSRFRYRSKPWTLDGAVLPAAGMWASCTTVGRLITGVLIDRTLGAPAPTWHAAGPLLWHNGATRRSSIFTGAFADGEWIVMHRLSGAPQRTDRMALAELRAARAV</sequence>
<dbReference type="PANTHER" id="PTHR46825">
    <property type="entry name" value="D-ALANYL-D-ALANINE-CARBOXYPEPTIDASE/ENDOPEPTIDASE AMPH"/>
    <property type="match status" value="1"/>
</dbReference>
<accession>A0A3A9W6F1</accession>
<dbReference type="Proteomes" id="UP000275024">
    <property type="component" value="Unassembled WGS sequence"/>
</dbReference>
<dbReference type="InterPro" id="IPR012338">
    <property type="entry name" value="Beta-lactam/transpept-like"/>
</dbReference>
<dbReference type="InterPro" id="IPR050491">
    <property type="entry name" value="AmpC-like"/>
</dbReference>
<dbReference type="Proteomes" id="UP000268652">
    <property type="component" value="Unassembled WGS sequence"/>
</dbReference>
<evidence type="ECO:0000313" key="2">
    <source>
        <dbReference type="EMBL" id="RKN08440.1"/>
    </source>
</evidence>
<keyword evidence="2" id="KW-0378">Hydrolase</keyword>
<dbReference type="SUPFAM" id="SSF56601">
    <property type="entry name" value="beta-lactamase/transpeptidase-like"/>
    <property type="match status" value="1"/>
</dbReference>
<proteinExistence type="predicted"/>
<dbReference type="GO" id="GO:0016787">
    <property type="term" value="F:hydrolase activity"/>
    <property type="evidence" value="ECO:0007669"/>
    <property type="project" value="UniProtKB-KW"/>
</dbReference>
<dbReference type="EMBL" id="RBDX01000011">
    <property type="protein sequence ID" value="RKN08440.1"/>
    <property type="molecule type" value="Genomic_DNA"/>
</dbReference>
<dbReference type="PANTHER" id="PTHR46825:SF9">
    <property type="entry name" value="BETA-LACTAMASE-RELATED DOMAIN-CONTAINING PROTEIN"/>
    <property type="match status" value="1"/>
</dbReference>
<comment type="caution">
    <text evidence="2">The sequence shown here is derived from an EMBL/GenBank/DDBJ whole genome shotgun (WGS) entry which is preliminary data.</text>
</comment>
<evidence type="ECO:0000313" key="4">
    <source>
        <dbReference type="Proteomes" id="UP000268652"/>
    </source>
</evidence>
<dbReference type="EMBL" id="RBDY01000011">
    <property type="protein sequence ID" value="RKN21648.1"/>
    <property type="molecule type" value="Genomic_DNA"/>
</dbReference>
<evidence type="ECO:0000313" key="3">
    <source>
        <dbReference type="EMBL" id="RKN21648.1"/>
    </source>
</evidence>
<dbReference type="OrthoDB" id="3171327at2"/>
<name>A0A3A9W6F1_9ACTN</name>
<dbReference type="Gene3D" id="3.40.710.10">
    <property type="entry name" value="DD-peptidase/beta-lactamase superfamily"/>
    <property type="match status" value="1"/>
</dbReference>